<name>A0AAV9H9S4_9PEZI</name>
<organism evidence="9 10">
    <name type="scientific">Cladorrhinum samala</name>
    <dbReference type="NCBI Taxonomy" id="585594"/>
    <lineage>
        <taxon>Eukaryota</taxon>
        <taxon>Fungi</taxon>
        <taxon>Dikarya</taxon>
        <taxon>Ascomycota</taxon>
        <taxon>Pezizomycotina</taxon>
        <taxon>Sordariomycetes</taxon>
        <taxon>Sordariomycetidae</taxon>
        <taxon>Sordariales</taxon>
        <taxon>Podosporaceae</taxon>
        <taxon>Cladorrhinum</taxon>
    </lineage>
</organism>
<keyword evidence="2 7" id="KW-0812">Transmembrane</keyword>
<evidence type="ECO:0000259" key="8">
    <source>
        <dbReference type="Pfam" id="PF20684"/>
    </source>
</evidence>
<feature type="transmembrane region" description="Helical" evidence="7">
    <location>
        <begin position="152"/>
        <end position="179"/>
    </location>
</feature>
<evidence type="ECO:0000256" key="4">
    <source>
        <dbReference type="ARBA" id="ARBA00023136"/>
    </source>
</evidence>
<evidence type="ECO:0000256" key="7">
    <source>
        <dbReference type="SAM" id="Phobius"/>
    </source>
</evidence>
<gene>
    <name evidence="9" type="ORF">QBC42DRAFT_350843</name>
</gene>
<evidence type="ECO:0000256" key="5">
    <source>
        <dbReference type="ARBA" id="ARBA00038359"/>
    </source>
</evidence>
<feature type="domain" description="Rhodopsin" evidence="8">
    <location>
        <begin position="58"/>
        <end position="300"/>
    </location>
</feature>
<feature type="transmembrane region" description="Helical" evidence="7">
    <location>
        <begin position="117"/>
        <end position="140"/>
    </location>
</feature>
<feature type="transmembrane region" description="Helical" evidence="7">
    <location>
        <begin position="72"/>
        <end position="92"/>
    </location>
</feature>
<feature type="transmembrane region" description="Helical" evidence="7">
    <location>
        <begin position="233"/>
        <end position="254"/>
    </location>
</feature>
<evidence type="ECO:0000256" key="6">
    <source>
        <dbReference type="SAM" id="MobiDB-lite"/>
    </source>
</evidence>
<comment type="subcellular location">
    <subcellularLocation>
        <location evidence="1">Membrane</location>
        <topology evidence="1">Multi-pass membrane protein</topology>
    </subcellularLocation>
</comment>
<keyword evidence="10" id="KW-1185">Reference proteome</keyword>
<feature type="region of interest" description="Disordered" evidence="6">
    <location>
        <begin position="486"/>
        <end position="553"/>
    </location>
</feature>
<dbReference type="EMBL" id="MU865145">
    <property type="protein sequence ID" value="KAK4456989.1"/>
    <property type="molecule type" value="Genomic_DNA"/>
</dbReference>
<keyword evidence="3 7" id="KW-1133">Transmembrane helix</keyword>
<dbReference type="Pfam" id="PF20684">
    <property type="entry name" value="Fung_rhodopsin"/>
    <property type="match status" value="1"/>
</dbReference>
<dbReference type="AlphaFoldDB" id="A0AAV9H9S4"/>
<feature type="compositionally biased region" description="Basic and acidic residues" evidence="6">
    <location>
        <begin position="486"/>
        <end position="515"/>
    </location>
</feature>
<feature type="transmembrane region" description="Helical" evidence="7">
    <location>
        <begin position="199"/>
        <end position="221"/>
    </location>
</feature>
<evidence type="ECO:0000256" key="1">
    <source>
        <dbReference type="ARBA" id="ARBA00004141"/>
    </source>
</evidence>
<sequence length="553" mass="60135">MDSATPTNSAMPTGNITMPDNSTSIWGPIPTNPGRSLQADAIACAIITWLIACGFVGLRFYTRSRLNNVIGASDWCIIPALVCAAGVTASSLEQVFRGAGKHAWEVDMFGIPAMERAAWYGILFYNMSLVFSRISILLLFRRIFTYRWTKRAIQIVLVLVIAIGIWLVISVCTACVPLEAFWNWSLFWTTKVYCQPGNIWWANAALHVASDLVIMALPMPVLSALKLPRRQKYALVGVFALGFFVCIVSILRIVAMIDVFAKKAMDATYTSAYMIYWTSVEVNASISCACIMTLKPLIQRIFPKLLLSPGSRTGNNGGGNGRQSSIHWLEGPLHLSRTRRESRQSFIAGAGYSGSDVTTASKRKGSLLLGPHVEEYEHAFGGMGAAVEMEYKEYGLLNRNHHNHHCGAAAGFDDLERGRMCSVSTGVAGAASDDDDVTPLHSPASGLGGLSSRNAFGLDGGSGHAGVRAPPKAHMKLAIQVTRSVKVEKFPRSPTPRDKKFEDDDSGSRERRASMSEEDESPGGRGGGVPRRGRDRRSGSSVVLLGRTRTRSV</sequence>
<proteinExistence type="inferred from homology"/>
<dbReference type="PANTHER" id="PTHR33048:SF47">
    <property type="entry name" value="INTEGRAL MEMBRANE PROTEIN-RELATED"/>
    <property type="match status" value="1"/>
</dbReference>
<dbReference type="GO" id="GO:0016020">
    <property type="term" value="C:membrane"/>
    <property type="evidence" value="ECO:0007669"/>
    <property type="project" value="UniProtKB-SubCell"/>
</dbReference>
<evidence type="ECO:0000256" key="3">
    <source>
        <dbReference type="ARBA" id="ARBA00022989"/>
    </source>
</evidence>
<reference evidence="9" key="1">
    <citation type="journal article" date="2023" name="Mol. Phylogenet. Evol.">
        <title>Genome-scale phylogeny and comparative genomics of the fungal order Sordariales.</title>
        <authorList>
            <person name="Hensen N."/>
            <person name="Bonometti L."/>
            <person name="Westerberg I."/>
            <person name="Brannstrom I.O."/>
            <person name="Guillou S."/>
            <person name="Cros-Aarteil S."/>
            <person name="Calhoun S."/>
            <person name="Haridas S."/>
            <person name="Kuo A."/>
            <person name="Mondo S."/>
            <person name="Pangilinan J."/>
            <person name="Riley R."/>
            <person name="LaButti K."/>
            <person name="Andreopoulos B."/>
            <person name="Lipzen A."/>
            <person name="Chen C."/>
            <person name="Yan M."/>
            <person name="Daum C."/>
            <person name="Ng V."/>
            <person name="Clum A."/>
            <person name="Steindorff A."/>
            <person name="Ohm R.A."/>
            <person name="Martin F."/>
            <person name="Silar P."/>
            <person name="Natvig D.O."/>
            <person name="Lalanne C."/>
            <person name="Gautier V."/>
            <person name="Ament-Velasquez S.L."/>
            <person name="Kruys A."/>
            <person name="Hutchinson M.I."/>
            <person name="Powell A.J."/>
            <person name="Barry K."/>
            <person name="Miller A.N."/>
            <person name="Grigoriev I.V."/>
            <person name="Debuchy R."/>
            <person name="Gladieux P."/>
            <person name="Hiltunen Thoren M."/>
            <person name="Johannesson H."/>
        </authorList>
    </citation>
    <scope>NUCLEOTIDE SEQUENCE</scope>
    <source>
        <strain evidence="9">PSN324</strain>
    </source>
</reference>
<dbReference type="InterPro" id="IPR049326">
    <property type="entry name" value="Rhodopsin_dom_fungi"/>
</dbReference>
<feature type="region of interest" description="Disordered" evidence="6">
    <location>
        <begin position="428"/>
        <end position="450"/>
    </location>
</feature>
<evidence type="ECO:0000313" key="10">
    <source>
        <dbReference type="Proteomes" id="UP001321749"/>
    </source>
</evidence>
<dbReference type="Proteomes" id="UP001321749">
    <property type="component" value="Unassembled WGS sequence"/>
</dbReference>
<keyword evidence="4 7" id="KW-0472">Membrane</keyword>
<reference evidence="9" key="2">
    <citation type="submission" date="2023-06" db="EMBL/GenBank/DDBJ databases">
        <authorList>
            <consortium name="Lawrence Berkeley National Laboratory"/>
            <person name="Mondo S.J."/>
            <person name="Hensen N."/>
            <person name="Bonometti L."/>
            <person name="Westerberg I."/>
            <person name="Brannstrom I.O."/>
            <person name="Guillou S."/>
            <person name="Cros-Aarteil S."/>
            <person name="Calhoun S."/>
            <person name="Haridas S."/>
            <person name="Kuo A."/>
            <person name="Pangilinan J."/>
            <person name="Riley R."/>
            <person name="Labutti K."/>
            <person name="Andreopoulos B."/>
            <person name="Lipzen A."/>
            <person name="Chen C."/>
            <person name="Yanf M."/>
            <person name="Daum C."/>
            <person name="Ng V."/>
            <person name="Clum A."/>
            <person name="Steindorff A."/>
            <person name="Ohm R."/>
            <person name="Martin F."/>
            <person name="Silar P."/>
            <person name="Natvig D."/>
            <person name="Lalanne C."/>
            <person name="Gautier V."/>
            <person name="Ament-Velasquez S.L."/>
            <person name="Kruys A."/>
            <person name="Hutchinson M.I."/>
            <person name="Powell A.J."/>
            <person name="Barry K."/>
            <person name="Miller A.N."/>
            <person name="Grigoriev I.V."/>
            <person name="Debuchy R."/>
            <person name="Gladieux P."/>
            <person name="Thoren M.H."/>
            <person name="Johannesson H."/>
        </authorList>
    </citation>
    <scope>NUCLEOTIDE SEQUENCE</scope>
    <source>
        <strain evidence="9">PSN324</strain>
    </source>
</reference>
<comment type="caution">
    <text evidence="9">The sequence shown here is derived from an EMBL/GenBank/DDBJ whole genome shotgun (WGS) entry which is preliminary data.</text>
</comment>
<accession>A0AAV9H9S4</accession>
<dbReference type="PANTHER" id="PTHR33048">
    <property type="entry name" value="PTH11-LIKE INTEGRAL MEMBRANE PROTEIN (AFU_ORTHOLOGUE AFUA_5G11245)"/>
    <property type="match status" value="1"/>
</dbReference>
<evidence type="ECO:0000256" key="2">
    <source>
        <dbReference type="ARBA" id="ARBA00022692"/>
    </source>
</evidence>
<evidence type="ECO:0000313" key="9">
    <source>
        <dbReference type="EMBL" id="KAK4456989.1"/>
    </source>
</evidence>
<protein>
    <recommendedName>
        <fullName evidence="8">Rhodopsin domain-containing protein</fullName>
    </recommendedName>
</protein>
<dbReference type="InterPro" id="IPR052337">
    <property type="entry name" value="SAT4-like"/>
</dbReference>
<feature type="transmembrane region" description="Helical" evidence="7">
    <location>
        <begin position="37"/>
        <end position="60"/>
    </location>
</feature>
<comment type="similarity">
    <text evidence="5">Belongs to the SAT4 family.</text>
</comment>